<organism evidence="1 2">
    <name type="scientific">Streptomyces flavochromogenes</name>
    <dbReference type="NCBI Taxonomy" id="68199"/>
    <lineage>
        <taxon>Bacteria</taxon>
        <taxon>Bacillati</taxon>
        <taxon>Actinomycetota</taxon>
        <taxon>Actinomycetes</taxon>
        <taxon>Kitasatosporales</taxon>
        <taxon>Streptomycetaceae</taxon>
        <taxon>Streptomyces</taxon>
    </lineage>
</organism>
<sequence length="216" mass="22339">MSSFPGSPRTLRGAVVAVDASSPLSRLAVFQYNPDQVVRTLRPRGAPASHSATAADPHALWGAPVETFSLTIDVDATDQLEHGDPVASLTGIAPQLATLEMLLYPGVATVIENAALLSAGAIEILPMESPLTLLVWGPGRAVPVRIESLTITEQAFSPALFPTRASVELSAQVLTYNDLPAGDPGYALFLVHHVLKETMAVVAGVSGAAAAVSAGL</sequence>
<reference evidence="1 2" key="1">
    <citation type="submission" date="2024-10" db="EMBL/GenBank/DDBJ databases">
        <title>The Natural Products Discovery Center: Release of the First 8490 Sequenced Strains for Exploring Actinobacteria Biosynthetic Diversity.</title>
        <authorList>
            <person name="Kalkreuter E."/>
            <person name="Kautsar S.A."/>
            <person name="Yang D."/>
            <person name="Bader C.D."/>
            <person name="Teijaro C.N."/>
            <person name="Fluegel L."/>
            <person name="Davis C.M."/>
            <person name="Simpson J.R."/>
            <person name="Lauterbach L."/>
            <person name="Steele A.D."/>
            <person name="Gui C."/>
            <person name="Meng S."/>
            <person name="Li G."/>
            <person name="Viehrig K."/>
            <person name="Ye F."/>
            <person name="Su P."/>
            <person name="Kiefer A.F."/>
            <person name="Nichols A."/>
            <person name="Cepeda A.J."/>
            <person name="Yan W."/>
            <person name="Fan B."/>
            <person name="Jiang Y."/>
            <person name="Adhikari A."/>
            <person name="Zheng C.-J."/>
            <person name="Schuster L."/>
            <person name="Cowan T.M."/>
            <person name="Smanski M.J."/>
            <person name="Chevrette M.G."/>
            <person name="De Carvalho L.P.S."/>
            <person name="Shen B."/>
        </authorList>
    </citation>
    <scope>NUCLEOTIDE SEQUENCE [LARGE SCALE GENOMIC DNA]</scope>
    <source>
        <strain evidence="1 2">NPDC012605</strain>
    </source>
</reference>
<gene>
    <name evidence="1" type="ORF">ACFY8C_34115</name>
</gene>
<proteinExistence type="predicted"/>
<evidence type="ECO:0008006" key="3">
    <source>
        <dbReference type="Google" id="ProtNLM"/>
    </source>
</evidence>
<evidence type="ECO:0000313" key="2">
    <source>
        <dbReference type="Proteomes" id="UP001602370"/>
    </source>
</evidence>
<evidence type="ECO:0000313" key="1">
    <source>
        <dbReference type="EMBL" id="MFF5923317.1"/>
    </source>
</evidence>
<dbReference type="Proteomes" id="UP001602370">
    <property type="component" value="Unassembled WGS sequence"/>
</dbReference>
<dbReference type="RefSeq" id="WP_388310839.1">
    <property type="nucleotide sequence ID" value="NZ_JBIBDZ010000013.1"/>
</dbReference>
<keyword evidence="2" id="KW-1185">Reference proteome</keyword>
<dbReference type="EMBL" id="JBIBDZ010000013">
    <property type="protein sequence ID" value="MFF5923317.1"/>
    <property type="molecule type" value="Genomic_DNA"/>
</dbReference>
<name>A0ABW6Y0L4_9ACTN</name>
<comment type="caution">
    <text evidence="1">The sequence shown here is derived from an EMBL/GenBank/DDBJ whole genome shotgun (WGS) entry which is preliminary data.</text>
</comment>
<accession>A0ABW6Y0L4</accession>
<protein>
    <recommendedName>
        <fullName evidence="3">Hedgehog/Intein (Hint) domain-containing protein</fullName>
    </recommendedName>
</protein>